<dbReference type="GO" id="GO:0008360">
    <property type="term" value="P:regulation of cell shape"/>
    <property type="evidence" value="ECO:0007669"/>
    <property type="project" value="UniProtKB-KW"/>
</dbReference>
<gene>
    <name evidence="6" type="ORF">JCM21714_740</name>
</gene>
<comment type="subcellular location">
    <subcellularLocation>
        <location evidence="1">Membrane</location>
        <topology evidence="1">Multi-pass membrane protein</topology>
    </subcellularLocation>
</comment>
<dbReference type="GO" id="GO:0051301">
    <property type="term" value="P:cell division"/>
    <property type="evidence" value="ECO:0007669"/>
    <property type="project" value="UniProtKB-KW"/>
</dbReference>
<evidence type="ECO:0000313" key="6">
    <source>
        <dbReference type="EMBL" id="GAE91784.1"/>
    </source>
</evidence>
<evidence type="ECO:0000256" key="5">
    <source>
        <dbReference type="ARBA" id="ARBA00023136"/>
    </source>
</evidence>
<dbReference type="Proteomes" id="UP000019102">
    <property type="component" value="Unassembled WGS sequence"/>
</dbReference>
<evidence type="ECO:0000313" key="7">
    <source>
        <dbReference type="Proteomes" id="UP000019102"/>
    </source>
</evidence>
<keyword evidence="4" id="KW-1133">Transmembrane helix</keyword>
<dbReference type="InterPro" id="IPR001182">
    <property type="entry name" value="FtsW/RodA"/>
</dbReference>
<keyword evidence="2" id="KW-0812">Transmembrane</keyword>
<evidence type="ECO:0000256" key="4">
    <source>
        <dbReference type="ARBA" id="ARBA00022989"/>
    </source>
</evidence>
<keyword evidence="7" id="KW-1185">Reference proteome</keyword>
<keyword evidence="3" id="KW-0133">Cell shape</keyword>
<dbReference type="EMBL" id="BAVS01000001">
    <property type="protein sequence ID" value="GAE91784.1"/>
    <property type="molecule type" value="Genomic_DNA"/>
</dbReference>
<proteinExistence type="predicted"/>
<dbReference type="GO" id="GO:0016020">
    <property type="term" value="C:membrane"/>
    <property type="evidence" value="ECO:0007669"/>
    <property type="project" value="UniProtKB-SubCell"/>
</dbReference>
<keyword evidence="6" id="KW-0131">Cell cycle</keyword>
<evidence type="ECO:0000256" key="3">
    <source>
        <dbReference type="ARBA" id="ARBA00022960"/>
    </source>
</evidence>
<organism evidence="6 7">
    <name type="scientific">Gracilibacillus boraciitolerans JCM 21714</name>
    <dbReference type="NCBI Taxonomy" id="1298598"/>
    <lineage>
        <taxon>Bacteria</taxon>
        <taxon>Bacillati</taxon>
        <taxon>Bacillota</taxon>
        <taxon>Bacilli</taxon>
        <taxon>Bacillales</taxon>
        <taxon>Bacillaceae</taxon>
        <taxon>Gracilibacillus</taxon>
    </lineage>
</organism>
<evidence type="ECO:0000256" key="1">
    <source>
        <dbReference type="ARBA" id="ARBA00004141"/>
    </source>
</evidence>
<evidence type="ECO:0000256" key="2">
    <source>
        <dbReference type="ARBA" id="ARBA00022692"/>
    </source>
</evidence>
<dbReference type="AlphaFoldDB" id="W4VG92"/>
<accession>W4VG92</accession>
<keyword evidence="5" id="KW-0472">Membrane</keyword>
<comment type="caution">
    <text evidence="6">The sequence shown here is derived from an EMBL/GenBank/DDBJ whole genome shotgun (WGS) entry which is preliminary data.</text>
</comment>
<dbReference type="Pfam" id="PF01098">
    <property type="entry name" value="FTSW_RODA_SPOVE"/>
    <property type="match status" value="1"/>
</dbReference>
<protein>
    <submittedName>
        <fullName evidence="6">Cell division protein FtsW</fullName>
    </submittedName>
</protein>
<keyword evidence="6" id="KW-0132">Cell division</keyword>
<sequence>MGIGQGVQKLGYLTQAESDFIMAVVAEELGLFGGYYLS</sequence>
<name>W4VG92_9BACI</name>
<reference evidence="6 7" key="1">
    <citation type="journal article" date="2014" name="Genome Announc.">
        <title>Draft Genome Sequence of the Boron-Tolerant and Moderately Halotolerant Bacterium Gracilibacillus boraciitolerans JCM 21714T.</title>
        <authorList>
            <person name="Ahmed I."/>
            <person name="Oshima K."/>
            <person name="Suda W."/>
            <person name="Kitamura K."/>
            <person name="Iida T."/>
            <person name="Ohmori Y."/>
            <person name="Fujiwara T."/>
            <person name="Hattori M."/>
            <person name="Ohkuma M."/>
        </authorList>
    </citation>
    <scope>NUCLEOTIDE SEQUENCE [LARGE SCALE GENOMIC DNA]</scope>
    <source>
        <strain evidence="6 7">JCM 21714</strain>
    </source>
</reference>
<dbReference type="STRING" id="1298598.JCM21714_740"/>